<feature type="signal peptide" evidence="1">
    <location>
        <begin position="1"/>
        <end position="19"/>
    </location>
</feature>
<protein>
    <recommendedName>
        <fullName evidence="4">Cell wall galactomannoprotein</fullName>
    </recommendedName>
</protein>
<organism evidence="2 3">
    <name type="scientific">Aspergillus ruber (strain CBS 135680)</name>
    <dbReference type="NCBI Taxonomy" id="1388766"/>
    <lineage>
        <taxon>Eukaryota</taxon>
        <taxon>Fungi</taxon>
        <taxon>Dikarya</taxon>
        <taxon>Ascomycota</taxon>
        <taxon>Pezizomycotina</taxon>
        <taxon>Eurotiomycetes</taxon>
        <taxon>Eurotiomycetidae</taxon>
        <taxon>Eurotiales</taxon>
        <taxon>Aspergillaceae</taxon>
        <taxon>Aspergillus</taxon>
        <taxon>Aspergillus subgen. Aspergillus</taxon>
    </lineage>
</organism>
<keyword evidence="3" id="KW-1185">Reference proteome</keyword>
<dbReference type="HOGENOM" id="CLU_092498_1_0_1"/>
<dbReference type="Proteomes" id="UP000019804">
    <property type="component" value="Unassembled WGS sequence"/>
</dbReference>
<sequence>MRFTTVFTSVLALAAGANAAVSASDMKNNIDQITDVSADTNDIAKSLSVTNMFQKAPEVIESFKRIIVMVTKDISAMNDKRSLQARQECLNVKDIEGCLEGLGEIIEDPGEILGSKRDVPDLGKTLGRKRQSPDYNDMEQNQICGAFRGFVQVHQELLKTIIGKHGLLSLTPFTQPIAAVLRTLEVVVDTIAFSIIDTVPTCAEGATNDKSSLDDTLTDALDTYN</sequence>
<feature type="chain" id="PRO_5001499266" description="Cell wall galactomannoprotein" evidence="1">
    <location>
        <begin position="20"/>
        <end position="225"/>
    </location>
</feature>
<gene>
    <name evidence="2" type="ORF">EURHEDRAFT_524286</name>
</gene>
<dbReference type="RefSeq" id="XP_040637454.1">
    <property type="nucleotide sequence ID" value="XM_040786920.1"/>
</dbReference>
<dbReference type="EMBL" id="KK088429">
    <property type="protein sequence ID" value="EYE93766.1"/>
    <property type="molecule type" value="Genomic_DNA"/>
</dbReference>
<keyword evidence="1" id="KW-0732">Signal</keyword>
<name>A0A017SAC0_ASPRC</name>
<proteinExistence type="predicted"/>
<evidence type="ECO:0000256" key="1">
    <source>
        <dbReference type="SAM" id="SignalP"/>
    </source>
</evidence>
<evidence type="ECO:0000313" key="2">
    <source>
        <dbReference type="EMBL" id="EYE93766.1"/>
    </source>
</evidence>
<dbReference type="GeneID" id="63702044"/>
<dbReference type="AlphaFoldDB" id="A0A017SAC0"/>
<reference evidence="3" key="1">
    <citation type="journal article" date="2014" name="Nat. Commun.">
        <title>Genomic adaptations of the halophilic Dead Sea filamentous fungus Eurotium rubrum.</title>
        <authorList>
            <person name="Kis-Papo T."/>
            <person name="Weig A.R."/>
            <person name="Riley R."/>
            <person name="Persoh D."/>
            <person name="Salamov A."/>
            <person name="Sun H."/>
            <person name="Lipzen A."/>
            <person name="Wasser S.P."/>
            <person name="Rambold G."/>
            <person name="Grigoriev I.V."/>
            <person name="Nevo E."/>
        </authorList>
    </citation>
    <scope>NUCLEOTIDE SEQUENCE [LARGE SCALE GENOMIC DNA]</scope>
    <source>
        <strain evidence="3">CBS 135680</strain>
    </source>
</reference>
<evidence type="ECO:0000313" key="3">
    <source>
        <dbReference type="Proteomes" id="UP000019804"/>
    </source>
</evidence>
<accession>A0A017SAC0</accession>
<evidence type="ECO:0008006" key="4">
    <source>
        <dbReference type="Google" id="ProtNLM"/>
    </source>
</evidence>
<dbReference type="OrthoDB" id="5089392at2759"/>
<dbReference type="Pfam" id="PF17615">
    <property type="entry name" value="C166"/>
    <property type="match status" value="1"/>
</dbReference>